<dbReference type="RefSeq" id="WP_338530400.1">
    <property type="nucleotide sequence ID" value="NZ_CP030941.1"/>
</dbReference>
<organism evidence="2 3">
    <name type="scientific">Nitratireductor thuwali</name>
    <dbReference type="NCBI Taxonomy" id="2267699"/>
    <lineage>
        <taxon>Bacteria</taxon>
        <taxon>Pseudomonadati</taxon>
        <taxon>Pseudomonadota</taxon>
        <taxon>Alphaproteobacteria</taxon>
        <taxon>Hyphomicrobiales</taxon>
        <taxon>Phyllobacteriaceae</taxon>
        <taxon>Nitratireductor</taxon>
    </lineage>
</organism>
<evidence type="ECO:0000256" key="1">
    <source>
        <dbReference type="SAM" id="MobiDB-lite"/>
    </source>
</evidence>
<reference evidence="2 3" key="1">
    <citation type="submission" date="2018-07" db="EMBL/GenBank/DDBJ databases">
        <title>Genome sequence of Nitratireductor thuwali#1536.</title>
        <authorList>
            <person name="Michoud G."/>
            <person name="Merlino G."/>
            <person name="Sefrji F.O."/>
            <person name="Daffonchio D."/>
        </authorList>
    </citation>
    <scope>NUCLEOTIDE SEQUENCE [LARGE SCALE GENOMIC DNA]</scope>
    <source>
        <strain evidence="3">Nit1536</strain>
    </source>
</reference>
<feature type="region of interest" description="Disordered" evidence="1">
    <location>
        <begin position="1"/>
        <end position="110"/>
    </location>
</feature>
<keyword evidence="3" id="KW-1185">Reference proteome</keyword>
<accession>A0ABY5MJG7</accession>
<feature type="compositionally biased region" description="Basic and acidic residues" evidence="1">
    <location>
        <begin position="96"/>
        <end position="110"/>
    </location>
</feature>
<evidence type="ECO:0000313" key="2">
    <source>
        <dbReference type="EMBL" id="UUP18139.1"/>
    </source>
</evidence>
<dbReference type="Proteomes" id="UP001342418">
    <property type="component" value="Chromosome"/>
</dbReference>
<feature type="compositionally biased region" description="Basic residues" evidence="1">
    <location>
        <begin position="1"/>
        <end position="10"/>
    </location>
</feature>
<gene>
    <name evidence="2" type="ORF">NTH_02619</name>
</gene>
<name>A0ABY5MJG7_9HYPH</name>
<feature type="compositionally biased region" description="Basic and acidic residues" evidence="1">
    <location>
        <begin position="11"/>
        <end position="58"/>
    </location>
</feature>
<evidence type="ECO:0000313" key="3">
    <source>
        <dbReference type="Proteomes" id="UP001342418"/>
    </source>
</evidence>
<sequence length="110" mass="11982">MPKKHANKHTKAAELRETSGADTSHERMKAQPDAKDLKDPKEVWKDAETTPARDRAREAAPGGGAKRVADAGDVGAGETAPYDTEVQADAVARQTHRTEEPRDVEKPKRS</sequence>
<protein>
    <submittedName>
        <fullName evidence="2">Uncharacterized protein</fullName>
    </submittedName>
</protein>
<proteinExistence type="predicted"/>
<dbReference type="EMBL" id="CP030941">
    <property type="protein sequence ID" value="UUP18139.1"/>
    <property type="molecule type" value="Genomic_DNA"/>
</dbReference>